<dbReference type="GO" id="GO:0004180">
    <property type="term" value="F:carboxypeptidase activity"/>
    <property type="evidence" value="ECO:0007669"/>
    <property type="project" value="UniProtKB-KW"/>
</dbReference>
<reference evidence="2" key="2">
    <citation type="submission" date="2016-02" db="EMBL/GenBank/DDBJ databases">
        <title>Genome sequencing of Aspergillus luchuensis NBRC 4314.</title>
        <authorList>
            <person name="Yamada O."/>
        </authorList>
    </citation>
    <scope>NUCLEOTIDE SEQUENCE [LARGE SCALE GENOMIC DNA]</scope>
    <source>
        <strain evidence="2">RIB 2604</strain>
    </source>
</reference>
<dbReference type="AlphaFoldDB" id="A0A146FAN0"/>
<keyword evidence="1" id="KW-0121">Carboxypeptidase</keyword>
<sequence length="58" mass="6075">MEYNPQAARGCTYLSIRRGKLQFCADPVTSTSILQVVTGAGAGAGARSEIAPFWSGLV</sequence>
<dbReference type="Proteomes" id="UP000075230">
    <property type="component" value="Unassembled WGS sequence"/>
</dbReference>
<keyword evidence="1" id="KW-0645">Protease</keyword>
<keyword evidence="1" id="KW-0378">Hydrolase</keyword>
<comment type="caution">
    <text evidence="1">The sequence shown here is derived from an EMBL/GenBank/DDBJ whole genome shotgun (WGS) entry which is preliminary data.</text>
</comment>
<evidence type="ECO:0000313" key="2">
    <source>
        <dbReference type="Proteomes" id="UP000075230"/>
    </source>
</evidence>
<gene>
    <name evidence="1" type="ORF">RIB2604_01703070</name>
</gene>
<name>A0A146FAN0_ASPKA</name>
<reference evidence="1 2" key="1">
    <citation type="journal article" date="2016" name="DNA Res.">
        <title>Genome sequence of Aspergillus luchuensis NBRC 4314.</title>
        <authorList>
            <person name="Yamada O."/>
            <person name="Machida M."/>
            <person name="Hosoyama A."/>
            <person name="Goto M."/>
            <person name="Takahashi T."/>
            <person name="Futagami T."/>
            <person name="Yamagata Y."/>
            <person name="Takeuchi M."/>
            <person name="Kobayashi T."/>
            <person name="Koike H."/>
            <person name="Abe K."/>
            <person name="Asai K."/>
            <person name="Arita M."/>
            <person name="Fujita N."/>
            <person name="Fukuda K."/>
            <person name="Higa K."/>
            <person name="Horikawa H."/>
            <person name="Ishikawa T."/>
            <person name="Jinno K."/>
            <person name="Kato Y."/>
            <person name="Kirimura K."/>
            <person name="Mizutani O."/>
            <person name="Nakasone K."/>
            <person name="Sano M."/>
            <person name="Shiraishi Y."/>
            <person name="Tsukahara M."/>
            <person name="Gomi K."/>
        </authorList>
    </citation>
    <scope>NUCLEOTIDE SEQUENCE [LARGE SCALE GENOMIC DNA]</scope>
    <source>
        <strain evidence="1 2">RIB 2604</strain>
    </source>
</reference>
<organism evidence="1 2">
    <name type="scientific">Aspergillus kawachii</name>
    <name type="common">White koji mold</name>
    <name type="synonym">Aspergillus awamori var. kawachi</name>
    <dbReference type="NCBI Taxonomy" id="1069201"/>
    <lineage>
        <taxon>Eukaryota</taxon>
        <taxon>Fungi</taxon>
        <taxon>Dikarya</taxon>
        <taxon>Ascomycota</taxon>
        <taxon>Pezizomycotina</taxon>
        <taxon>Eurotiomycetes</taxon>
        <taxon>Eurotiomycetidae</taxon>
        <taxon>Eurotiales</taxon>
        <taxon>Aspergillaceae</taxon>
        <taxon>Aspergillus</taxon>
        <taxon>Aspergillus subgen. Circumdati</taxon>
    </lineage>
</organism>
<protein>
    <submittedName>
        <fullName evidence="1">Carboxypeptidase Y</fullName>
    </submittedName>
</protein>
<dbReference type="EMBL" id="BCWF01000017">
    <property type="protein sequence ID" value="GAT23170.1"/>
    <property type="molecule type" value="Genomic_DNA"/>
</dbReference>
<accession>A0A146FAN0</accession>
<evidence type="ECO:0000313" key="1">
    <source>
        <dbReference type="EMBL" id="GAT23170.1"/>
    </source>
</evidence>
<proteinExistence type="predicted"/>